<dbReference type="Pfam" id="PF04055">
    <property type="entry name" value="Radical_SAM"/>
    <property type="match status" value="1"/>
</dbReference>
<comment type="cofactor">
    <cofactor evidence="1">
        <name>[4Fe-4S] cluster</name>
        <dbReference type="ChEBI" id="CHEBI:49883"/>
    </cofactor>
</comment>
<evidence type="ECO:0000313" key="8">
    <source>
        <dbReference type="EMBL" id="GAK51408.1"/>
    </source>
</evidence>
<gene>
    <name evidence="8" type="ORF">U14_02652</name>
</gene>
<dbReference type="PROSITE" id="PS51918">
    <property type="entry name" value="RADICAL_SAM"/>
    <property type="match status" value="1"/>
</dbReference>
<dbReference type="STRING" id="1499966.U14_02652"/>
<dbReference type="SFLD" id="SFLDG01082">
    <property type="entry name" value="B12-binding_domain_containing"/>
    <property type="match status" value="1"/>
</dbReference>
<accession>A0A081BLZ2</accession>
<evidence type="ECO:0000259" key="7">
    <source>
        <dbReference type="PROSITE" id="PS51918"/>
    </source>
</evidence>
<dbReference type="GO" id="GO:0031419">
    <property type="term" value="F:cobalamin binding"/>
    <property type="evidence" value="ECO:0007669"/>
    <property type="project" value="InterPro"/>
</dbReference>
<dbReference type="InterPro" id="IPR013785">
    <property type="entry name" value="Aldolase_TIM"/>
</dbReference>
<dbReference type="CDD" id="cd01335">
    <property type="entry name" value="Radical_SAM"/>
    <property type="match status" value="1"/>
</dbReference>
<dbReference type="SMART" id="SM00729">
    <property type="entry name" value="Elp3"/>
    <property type="match status" value="1"/>
</dbReference>
<evidence type="ECO:0000313" key="9">
    <source>
        <dbReference type="Proteomes" id="UP000030700"/>
    </source>
</evidence>
<dbReference type="InterPro" id="IPR006158">
    <property type="entry name" value="Cobalamin-bd"/>
</dbReference>
<dbReference type="PANTHER" id="PTHR43409">
    <property type="entry name" value="ANAEROBIC MAGNESIUM-PROTOPORPHYRIN IX MONOMETHYL ESTER CYCLASE-RELATED"/>
    <property type="match status" value="1"/>
</dbReference>
<feature type="domain" description="Radical SAM core" evidence="7">
    <location>
        <begin position="226"/>
        <end position="454"/>
    </location>
</feature>
<dbReference type="PROSITE" id="PS51332">
    <property type="entry name" value="B12_BINDING"/>
    <property type="match status" value="1"/>
</dbReference>
<name>A0A081BLZ2_9BACT</name>
<keyword evidence="9" id="KW-1185">Reference proteome</keyword>
<protein>
    <submittedName>
        <fullName evidence="8">Radical SAM domain protein</fullName>
    </submittedName>
</protein>
<organism evidence="8">
    <name type="scientific">Candidatus Moduliflexus flocculans</name>
    <dbReference type="NCBI Taxonomy" id="1499966"/>
    <lineage>
        <taxon>Bacteria</taxon>
        <taxon>Candidatus Moduliflexota</taxon>
        <taxon>Candidatus Moduliflexia</taxon>
        <taxon>Candidatus Moduliflexales</taxon>
        <taxon>Candidatus Moduliflexaceae</taxon>
    </lineage>
</organism>
<dbReference type="InterPro" id="IPR058240">
    <property type="entry name" value="rSAM_sf"/>
</dbReference>
<keyword evidence="2" id="KW-0949">S-adenosyl-L-methionine</keyword>
<keyword evidence="4" id="KW-0408">Iron</keyword>
<proteinExistence type="predicted"/>
<dbReference type="InterPro" id="IPR007197">
    <property type="entry name" value="rSAM"/>
</dbReference>
<evidence type="ECO:0000256" key="4">
    <source>
        <dbReference type="ARBA" id="ARBA00023004"/>
    </source>
</evidence>
<evidence type="ECO:0000256" key="5">
    <source>
        <dbReference type="ARBA" id="ARBA00023014"/>
    </source>
</evidence>
<reference evidence="8" key="1">
    <citation type="journal article" date="2015" name="PeerJ">
        <title>First genomic representation of candidate bacterial phylum KSB3 points to enhanced environmental sensing as a trigger of wastewater bulking.</title>
        <authorList>
            <person name="Sekiguchi Y."/>
            <person name="Ohashi A."/>
            <person name="Parks D.H."/>
            <person name="Yamauchi T."/>
            <person name="Tyson G.W."/>
            <person name="Hugenholtz P."/>
        </authorList>
    </citation>
    <scope>NUCLEOTIDE SEQUENCE [LARGE SCALE GENOMIC DNA]</scope>
</reference>
<dbReference type="InterPro" id="IPR034466">
    <property type="entry name" value="Methyltransferase_Class_B"/>
</dbReference>
<dbReference type="GO" id="GO:0005829">
    <property type="term" value="C:cytosol"/>
    <property type="evidence" value="ECO:0007669"/>
    <property type="project" value="TreeGrafter"/>
</dbReference>
<evidence type="ECO:0000256" key="2">
    <source>
        <dbReference type="ARBA" id="ARBA00022691"/>
    </source>
</evidence>
<keyword evidence="5" id="KW-0411">Iron-sulfur</keyword>
<dbReference type="HOGENOM" id="CLU_021572_4_3_0"/>
<dbReference type="GO" id="GO:0046872">
    <property type="term" value="F:metal ion binding"/>
    <property type="evidence" value="ECO:0007669"/>
    <property type="project" value="UniProtKB-KW"/>
</dbReference>
<dbReference type="SUPFAM" id="SSF102114">
    <property type="entry name" value="Radical SAM enzymes"/>
    <property type="match status" value="1"/>
</dbReference>
<dbReference type="Gene3D" id="3.20.20.70">
    <property type="entry name" value="Aldolase class I"/>
    <property type="match status" value="1"/>
</dbReference>
<dbReference type="EMBL" id="DF820457">
    <property type="protein sequence ID" value="GAK51408.1"/>
    <property type="molecule type" value="Genomic_DNA"/>
</dbReference>
<evidence type="ECO:0000256" key="3">
    <source>
        <dbReference type="ARBA" id="ARBA00022723"/>
    </source>
</evidence>
<dbReference type="InterPro" id="IPR006638">
    <property type="entry name" value="Elp3/MiaA/NifB-like_rSAM"/>
</dbReference>
<dbReference type="SFLD" id="SFLDS00029">
    <property type="entry name" value="Radical_SAM"/>
    <property type="match status" value="1"/>
</dbReference>
<dbReference type="GO" id="GO:0051539">
    <property type="term" value="F:4 iron, 4 sulfur cluster binding"/>
    <property type="evidence" value="ECO:0007669"/>
    <property type="project" value="UniProtKB-KW"/>
</dbReference>
<keyword evidence="3" id="KW-0479">Metal-binding</keyword>
<dbReference type="SFLD" id="SFLDG01123">
    <property type="entry name" value="methyltransferase_(Class_B)"/>
    <property type="match status" value="1"/>
</dbReference>
<dbReference type="PANTHER" id="PTHR43409:SF16">
    <property type="entry name" value="SLR0320 PROTEIN"/>
    <property type="match status" value="1"/>
</dbReference>
<sequence>MRHRRLAKARFDTSDMTHVMIVHLPSPPHLNVFRDWAGGYGTALPSERDYPGHDQRYFDVPNLQFLYIARQVNAAGYSLSYHDLQRHERFASNDFFATLRQNVPHLLLSSVNLPSLEHDLALLKAIKTQQPTQILLIGSIARMFHERILREEAADYIVMEHEELVAPAVIHALLSGERAPAGVYYHGANGIEGTPSPLHMTDLNFVDFPAYELLDFAQYESTYPFDKRMRYTTLFTSRGCPYPCQYCPYPVGFGKKVLYRSPELVVSDLRRLVNEFGVQFVVFRDQLLTLNRAHCEKIFQEMIREQLSLIWLCETRYDLVDHDLLRLMYQAGCREINYGLETADEETFATVGKAQAKQGLDYFGQIIQETKAAGIRCHTHLMLGLPNDSWPSIRRTIRFLRKHKPDSVQVAIFIPYPGTPLGEQLRQEGLVHNETFQDYTGFRAVIPTKHLSIDEINEARQYVYHVWNNTLLTRGINRVKKWFAL</sequence>
<dbReference type="AlphaFoldDB" id="A0A081BLZ2"/>
<dbReference type="Pfam" id="PF02310">
    <property type="entry name" value="B12-binding"/>
    <property type="match status" value="1"/>
</dbReference>
<feature type="domain" description="B12-binding" evidence="6">
    <location>
        <begin position="40"/>
        <end position="180"/>
    </location>
</feature>
<dbReference type="GO" id="GO:0003824">
    <property type="term" value="F:catalytic activity"/>
    <property type="evidence" value="ECO:0007669"/>
    <property type="project" value="InterPro"/>
</dbReference>
<evidence type="ECO:0000259" key="6">
    <source>
        <dbReference type="PROSITE" id="PS51332"/>
    </source>
</evidence>
<dbReference type="Proteomes" id="UP000030700">
    <property type="component" value="Unassembled WGS sequence"/>
</dbReference>
<evidence type="ECO:0000256" key="1">
    <source>
        <dbReference type="ARBA" id="ARBA00001966"/>
    </source>
</evidence>
<dbReference type="InterPro" id="IPR051198">
    <property type="entry name" value="BchE-like"/>
</dbReference>